<keyword evidence="3" id="KW-1185">Reference proteome</keyword>
<gene>
    <name evidence="2" type="ORF">CBR_g26084</name>
</gene>
<dbReference type="Proteomes" id="UP000265515">
    <property type="component" value="Unassembled WGS sequence"/>
</dbReference>
<organism evidence="2 3">
    <name type="scientific">Chara braunii</name>
    <name type="common">Braun's stonewort</name>
    <dbReference type="NCBI Taxonomy" id="69332"/>
    <lineage>
        <taxon>Eukaryota</taxon>
        <taxon>Viridiplantae</taxon>
        <taxon>Streptophyta</taxon>
        <taxon>Charophyceae</taxon>
        <taxon>Charales</taxon>
        <taxon>Characeae</taxon>
        <taxon>Chara</taxon>
    </lineage>
</organism>
<protein>
    <submittedName>
        <fullName evidence="2">Uncharacterized protein</fullName>
    </submittedName>
</protein>
<dbReference type="Gramene" id="GBG61920">
    <property type="protein sequence ID" value="GBG61920"/>
    <property type="gene ID" value="CBR_g26084"/>
</dbReference>
<dbReference type="EMBL" id="BFEA01000024">
    <property type="protein sequence ID" value="GBG61920.1"/>
    <property type="molecule type" value="Genomic_DNA"/>
</dbReference>
<evidence type="ECO:0000313" key="2">
    <source>
        <dbReference type="EMBL" id="GBG61920.1"/>
    </source>
</evidence>
<feature type="region of interest" description="Disordered" evidence="1">
    <location>
        <begin position="286"/>
        <end position="311"/>
    </location>
</feature>
<feature type="region of interest" description="Disordered" evidence="1">
    <location>
        <begin position="156"/>
        <end position="179"/>
    </location>
</feature>
<evidence type="ECO:0000256" key="1">
    <source>
        <dbReference type="SAM" id="MobiDB-lite"/>
    </source>
</evidence>
<feature type="compositionally biased region" description="Gly residues" evidence="1">
    <location>
        <begin position="161"/>
        <end position="175"/>
    </location>
</feature>
<feature type="compositionally biased region" description="Polar residues" evidence="1">
    <location>
        <begin position="292"/>
        <end position="308"/>
    </location>
</feature>
<name>A0A388JVV9_CHABU</name>
<comment type="caution">
    <text evidence="2">The sequence shown here is derived from an EMBL/GenBank/DDBJ whole genome shotgun (WGS) entry which is preliminary data.</text>
</comment>
<accession>A0A388JVV9</accession>
<proteinExistence type="predicted"/>
<reference evidence="2 3" key="1">
    <citation type="journal article" date="2018" name="Cell">
        <title>The Chara Genome: Secondary Complexity and Implications for Plant Terrestrialization.</title>
        <authorList>
            <person name="Nishiyama T."/>
            <person name="Sakayama H."/>
            <person name="Vries J.D."/>
            <person name="Buschmann H."/>
            <person name="Saint-Marcoux D."/>
            <person name="Ullrich K.K."/>
            <person name="Haas F.B."/>
            <person name="Vanderstraeten L."/>
            <person name="Becker D."/>
            <person name="Lang D."/>
            <person name="Vosolsobe S."/>
            <person name="Rombauts S."/>
            <person name="Wilhelmsson P.K.I."/>
            <person name="Janitza P."/>
            <person name="Kern R."/>
            <person name="Heyl A."/>
            <person name="Rumpler F."/>
            <person name="Villalobos L.I.A.C."/>
            <person name="Clay J.M."/>
            <person name="Skokan R."/>
            <person name="Toyoda A."/>
            <person name="Suzuki Y."/>
            <person name="Kagoshima H."/>
            <person name="Schijlen E."/>
            <person name="Tajeshwar N."/>
            <person name="Catarino B."/>
            <person name="Hetherington A.J."/>
            <person name="Saltykova A."/>
            <person name="Bonnot C."/>
            <person name="Breuninger H."/>
            <person name="Symeonidi A."/>
            <person name="Radhakrishnan G.V."/>
            <person name="Van Nieuwerburgh F."/>
            <person name="Deforce D."/>
            <person name="Chang C."/>
            <person name="Karol K.G."/>
            <person name="Hedrich R."/>
            <person name="Ulvskov P."/>
            <person name="Glockner G."/>
            <person name="Delwiche C.F."/>
            <person name="Petrasek J."/>
            <person name="Van de Peer Y."/>
            <person name="Friml J."/>
            <person name="Beilby M."/>
            <person name="Dolan L."/>
            <person name="Kohara Y."/>
            <person name="Sugano S."/>
            <person name="Fujiyama A."/>
            <person name="Delaux P.-M."/>
            <person name="Quint M."/>
            <person name="TheiBen G."/>
            <person name="Hagemann M."/>
            <person name="Harholt J."/>
            <person name="Dunand C."/>
            <person name="Zachgo S."/>
            <person name="Langdale J."/>
            <person name="Maumus F."/>
            <person name="Straeten D.V.D."/>
            <person name="Gould S.B."/>
            <person name="Rensing S.A."/>
        </authorList>
    </citation>
    <scope>NUCLEOTIDE SEQUENCE [LARGE SCALE GENOMIC DNA]</scope>
    <source>
        <strain evidence="2 3">S276</strain>
    </source>
</reference>
<evidence type="ECO:0000313" key="3">
    <source>
        <dbReference type="Proteomes" id="UP000265515"/>
    </source>
</evidence>
<feature type="region of interest" description="Disordered" evidence="1">
    <location>
        <begin position="87"/>
        <end position="144"/>
    </location>
</feature>
<sequence>MEVIFAFVSWNVNERGKCKLAKGNVRLLVHACKGPEKTKGPASIRMDEMLETGGVYFGCWWDDLSVHDIMEKGERVPVRHGVSINLVPMGPSTPGDRSHVSTPGILKGAFNRTPRQSDWPDQQQQQQQRSTGDSTSFQKKEAMSVLQEGSRLLAPLAQDSEGGGSGDGGSEGGSAVGASKPRLQGLLKDSKQALSHSSTSYAAGQTASSALPGSMVVMSQRMDLENVDMARAAAQAVGAYGEGATAPLPAVGDFGSDTQLTVQNLLRKPKLTIPIVGGAFPSFSERKRSRRSISAEQNKESMNSQAEKQAQDGGLRYIEDEAGAMAPQALASKFLYFRTEAGEQAASMSAILGNGRSAKIQPFLPPWCNSNGVTPIVGCNEVL</sequence>
<dbReference type="AlphaFoldDB" id="A0A388JVV9"/>